<evidence type="ECO:0000256" key="3">
    <source>
        <dbReference type="SAM" id="SignalP"/>
    </source>
</evidence>
<sequence length="311" mass="34805">MSLVTITILIVSVNVHAGPFLTGVIEDAGAQTIEMPNFPGAWQSRIEWMAAEGSRVNKGDIVIRLDPGSLLDQEERTQADYQRKRFEVQRRTAELALAVLDAKTAVLKAESELKLATLDASIPATASRQLDYDRAQLRLTTANQTLTRRRSELASKKREELNTLKVLKLEEERMYDQWQSMVNALEGTQLKAEKSGILIYAENRFTGRKIFPGETYNNATLLAWVASHADTSFRFWVHEADVLKIKPGDRLAVVPDALPDHKVEAEVSRASQQATTRDEWSQGGYFELLAKPIDPLPDTFIPGMAVMGRPQ</sequence>
<feature type="signal peptide" evidence="3">
    <location>
        <begin position="1"/>
        <end position="17"/>
    </location>
</feature>
<keyword evidence="3" id="KW-0732">Signal</keyword>
<dbReference type="PANTHER" id="PTHR32347:SF23">
    <property type="entry name" value="BLL5650 PROTEIN"/>
    <property type="match status" value="1"/>
</dbReference>
<evidence type="ECO:0000313" key="5">
    <source>
        <dbReference type="Proteomes" id="UP000219327"/>
    </source>
</evidence>
<dbReference type="GO" id="GO:0030313">
    <property type="term" value="C:cell envelope"/>
    <property type="evidence" value="ECO:0007669"/>
    <property type="project" value="UniProtKB-SubCell"/>
</dbReference>
<reference evidence="4 5" key="1">
    <citation type="submission" date="2017-08" db="EMBL/GenBank/DDBJ databases">
        <title>Fine stratification of microbial communities through a metagenomic profile of the photic zone.</title>
        <authorList>
            <person name="Haro-Moreno J.M."/>
            <person name="Lopez-Perez M."/>
            <person name="De La Torre J."/>
            <person name="Picazo A."/>
            <person name="Camacho A."/>
            <person name="Rodriguez-Valera F."/>
        </authorList>
    </citation>
    <scope>NUCLEOTIDE SEQUENCE [LARGE SCALE GENOMIC DNA]</scope>
    <source>
        <strain evidence="4">MED-G24</strain>
    </source>
</reference>
<evidence type="ECO:0000256" key="1">
    <source>
        <dbReference type="ARBA" id="ARBA00004196"/>
    </source>
</evidence>
<dbReference type="AlphaFoldDB" id="A0A2A5WW97"/>
<comment type="caution">
    <text evidence="4">The sequence shown here is derived from an EMBL/GenBank/DDBJ whole genome shotgun (WGS) entry which is preliminary data.</text>
</comment>
<evidence type="ECO:0000256" key="2">
    <source>
        <dbReference type="ARBA" id="ARBA00023054"/>
    </source>
</evidence>
<dbReference type="InterPro" id="IPR050465">
    <property type="entry name" value="UPF0194_transport"/>
</dbReference>
<proteinExistence type="predicted"/>
<keyword evidence="2" id="KW-0175">Coiled coil</keyword>
<organism evidence="4 5">
    <name type="scientific">OM182 bacterium MED-G24</name>
    <dbReference type="NCBI Taxonomy" id="1986255"/>
    <lineage>
        <taxon>Bacteria</taxon>
        <taxon>Pseudomonadati</taxon>
        <taxon>Pseudomonadota</taxon>
        <taxon>Gammaproteobacteria</taxon>
        <taxon>OMG group</taxon>
        <taxon>OM182 clade</taxon>
    </lineage>
</organism>
<evidence type="ECO:0000313" key="4">
    <source>
        <dbReference type="EMBL" id="PDH40701.1"/>
    </source>
</evidence>
<feature type="chain" id="PRO_5012563019" description="RND efflux pump membrane fusion protein barrel-sandwich domain-containing protein" evidence="3">
    <location>
        <begin position="18"/>
        <end position="311"/>
    </location>
</feature>
<dbReference type="PANTHER" id="PTHR32347">
    <property type="entry name" value="EFFLUX SYSTEM COMPONENT YKNX-RELATED"/>
    <property type="match status" value="1"/>
</dbReference>
<gene>
    <name evidence="4" type="ORF">CNE99_02975</name>
</gene>
<name>A0A2A5WW97_9GAMM</name>
<accession>A0A2A5WW97</accession>
<comment type="subcellular location">
    <subcellularLocation>
        <location evidence="1">Cell envelope</location>
    </subcellularLocation>
</comment>
<dbReference type="EMBL" id="NTKD01000009">
    <property type="protein sequence ID" value="PDH40701.1"/>
    <property type="molecule type" value="Genomic_DNA"/>
</dbReference>
<dbReference type="Proteomes" id="UP000219327">
    <property type="component" value="Unassembled WGS sequence"/>
</dbReference>
<protein>
    <recommendedName>
        <fullName evidence="6">RND efflux pump membrane fusion protein barrel-sandwich domain-containing protein</fullName>
    </recommendedName>
</protein>
<evidence type="ECO:0008006" key="6">
    <source>
        <dbReference type="Google" id="ProtNLM"/>
    </source>
</evidence>
<dbReference type="Gene3D" id="2.40.30.170">
    <property type="match status" value="1"/>
</dbReference>